<dbReference type="NCBIfam" id="TIGR00254">
    <property type="entry name" value="GGDEF"/>
    <property type="match status" value="1"/>
</dbReference>
<dbReference type="EMBL" id="AP012057">
    <property type="protein sequence ID" value="BAN02466.1"/>
    <property type="molecule type" value="Genomic_DNA"/>
</dbReference>
<feature type="region of interest" description="Disordered" evidence="1">
    <location>
        <begin position="242"/>
        <end position="264"/>
    </location>
</feature>
<sequence length="264" mass="28272">MGYELSGFQQRLALWQRRSGTAKVVLVSTAFSCVVSCLLCYSLIFGVYGIDEALDTYNLVLILPFLIPLIVAPLVSVQFATALGTASTVIDELSAARQDLEQLARRDPLTGLLNRRGFFDAMRDLHPTDASSLSIAIVDVDRFKLVNDTFGHATGDELLRQVAERLQHAAGPRAVVARIGGDEFAAAVFDPTAPDELRASLGDVAFAAPDGSTARARCSVGLALHSPAASIDATLGRADADLYREKSHAPTTRSGERLDGRARS</sequence>
<dbReference type="InterPro" id="IPR000160">
    <property type="entry name" value="GGDEF_dom"/>
</dbReference>
<gene>
    <name evidence="4" type="ORF">YM304_21520</name>
</gene>
<name>A0A6C7EEQ9_ILUCY</name>
<keyword evidence="2" id="KW-0812">Transmembrane</keyword>
<dbReference type="Pfam" id="PF00990">
    <property type="entry name" value="GGDEF"/>
    <property type="match status" value="1"/>
</dbReference>
<keyword evidence="2" id="KW-1133">Transmembrane helix</keyword>
<protein>
    <recommendedName>
        <fullName evidence="3">GGDEF domain-containing protein</fullName>
    </recommendedName>
</protein>
<dbReference type="InterPro" id="IPR043128">
    <property type="entry name" value="Rev_trsase/Diguanyl_cyclase"/>
</dbReference>
<dbReference type="GO" id="GO:0052621">
    <property type="term" value="F:diguanylate cyclase activity"/>
    <property type="evidence" value="ECO:0007669"/>
    <property type="project" value="TreeGrafter"/>
</dbReference>
<feature type="transmembrane region" description="Helical" evidence="2">
    <location>
        <begin position="24"/>
        <end position="50"/>
    </location>
</feature>
<evidence type="ECO:0000313" key="4">
    <source>
        <dbReference type="EMBL" id="BAN02466.1"/>
    </source>
</evidence>
<keyword evidence="5" id="KW-1185">Reference proteome</keyword>
<dbReference type="RefSeq" id="WP_015441713.1">
    <property type="nucleotide sequence ID" value="NC_020520.1"/>
</dbReference>
<accession>A0A6C7EEQ9</accession>
<evidence type="ECO:0000259" key="3">
    <source>
        <dbReference type="PROSITE" id="PS50887"/>
    </source>
</evidence>
<dbReference type="PANTHER" id="PTHR45138:SF9">
    <property type="entry name" value="DIGUANYLATE CYCLASE DGCM-RELATED"/>
    <property type="match status" value="1"/>
</dbReference>
<dbReference type="AlphaFoldDB" id="A0A6C7EEQ9"/>
<reference evidence="4 5" key="1">
    <citation type="journal article" date="2013" name="Int. J. Syst. Evol. Microbiol.">
        <title>Ilumatobacter nonamiense sp. nov. and Ilumatobacter coccineum sp. nov., isolated from seashore sand.</title>
        <authorList>
            <person name="Matsumoto A."/>
            <person name="Kasai H."/>
            <person name="Matsuo Y."/>
            <person name="Shizuri Y."/>
            <person name="Ichikawa N."/>
            <person name="Fujita N."/>
            <person name="Omura S."/>
            <person name="Takahashi Y."/>
        </authorList>
    </citation>
    <scope>NUCLEOTIDE SEQUENCE [LARGE SCALE GENOMIC DNA]</scope>
    <source>
        <strain evidence="5">NBRC 103263 / KCTC 29153 / YM16-304</strain>
    </source>
</reference>
<dbReference type="CDD" id="cd01949">
    <property type="entry name" value="GGDEF"/>
    <property type="match status" value="1"/>
</dbReference>
<keyword evidence="2" id="KW-0472">Membrane</keyword>
<proteinExistence type="predicted"/>
<dbReference type="InterPro" id="IPR050469">
    <property type="entry name" value="Diguanylate_Cyclase"/>
</dbReference>
<evidence type="ECO:0000256" key="1">
    <source>
        <dbReference type="SAM" id="MobiDB-lite"/>
    </source>
</evidence>
<dbReference type="SUPFAM" id="SSF55073">
    <property type="entry name" value="Nucleotide cyclase"/>
    <property type="match status" value="1"/>
</dbReference>
<feature type="domain" description="GGDEF" evidence="3">
    <location>
        <begin position="131"/>
        <end position="264"/>
    </location>
</feature>
<dbReference type="PROSITE" id="PS50887">
    <property type="entry name" value="GGDEF"/>
    <property type="match status" value="1"/>
</dbReference>
<dbReference type="Proteomes" id="UP000011863">
    <property type="component" value="Chromosome"/>
</dbReference>
<feature type="transmembrane region" description="Helical" evidence="2">
    <location>
        <begin position="56"/>
        <end position="75"/>
    </location>
</feature>
<dbReference type="KEGG" id="aym:YM304_21520"/>
<evidence type="ECO:0000313" key="5">
    <source>
        <dbReference type="Proteomes" id="UP000011863"/>
    </source>
</evidence>
<organism evidence="4 5">
    <name type="scientific">Ilumatobacter coccineus (strain NBRC 103263 / KCTC 29153 / YM16-304)</name>
    <dbReference type="NCBI Taxonomy" id="1313172"/>
    <lineage>
        <taxon>Bacteria</taxon>
        <taxon>Bacillati</taxon>
        <taxon>Actinomycetota</taxon>
        <taxon>Acidimicrobiia</taxon>
        <taxon>Acidimicrobiales</taxon>
        <taxon>Ilumatobacteraceae</taxon>
        <taxon>Ilumatobacter</taxon>
    </lineage>
</organism>
<dbReference type="SMART" id="SM00267">
    <property type="entry name" value="GGDEF"/>
    <property type="match status" value="1"/>
</dbReference>
<dbReference type="InterPro" id="IPR029787">
    <property type="entry name" value="Nucleotide_cyclase"/>
</dbReference>
<dbReference type="Gene3D" id="3.30.70.270">
    <property type="match status" value="1"/>
</dbReference>
<evidence type="ECO:0000256" key="2">
    <source>
        <dbReference type="SAM" id="Phobius"/>
    </source>
</evidence>
<dbReference type="PANTHER" id="PTHR45138">
    <property type="entry name" value="REGULATORY COMPONENTS OF SENSORY TRANSDUCTION SYSTEM"/>
    <property type="match status" value="1"/>
</dbReference>